<dbReference type="InterPro" id="IPR036366">
    <property type="entry name" value="PGBDSf"/>
</dbReference>
<organism evidence="3 4">
    <name type="scientific">Candidatus Ryanbacteria bacterium RIFCSPHIGHO2_01_FULL_48_27</name>
    <dbReference type="NCBI Taxonomy" id="1802115"/>
    <lineage>
        <taxon>Bacteria</taxon>
        <taxon>Candidatus Ryaniibacteriota</taxon>
    </lineage>
</organism>
<dbReference type="Gene3D" id="1.10.101.10">
    <property type="entry name" value="PGBD-like superfamily/PGBD"/>
    <property type="match status" value="1"/>
</dbReference>
<dbReference type="AlphaFoldDB" id="A0A1G2G6K1"/>
<dbReference type="InterPro" id="IPR002477">
    <property type="entry name" value="Peptidoglycan-bd-like"/>
</dbReference>
<gene>
    <name evidence="3" type="ORF">A2756_00570</name>
</gene>
<dbReference type="Proteomes" id="UP000177785">
    <property type="component" value="Unassembled WGS sequence"/>
</dbReference>
<protein>
    <recommendedName>
        <fullName evidence="2">Peptidoglycan binding-like domain-containing protein</fullName>
    </recommendedName>
</protein>
<feature type="compositionally biased region" description="Low complexity" evidence="1">
    <location>
        <begin position="178"/>
        <end position="187"/>
    </location>
</feature>
<evidence type="ECO:0000313" key="3">
    <source>
        <dbReference type="EMBL" id="OGZ45498.1"/>
    </source>
</evidence>
<accession>A0A1G2G6K1</accession>
<dbReference type="InterPro" id="IPR036365">
    <property type="entry name" value="PGBD-like_sf"/>
</dbReference>
<name>A0A1G2G6K1_9BACT</name>
<evidence type="ECO:0000313" key="4">
    <source>
        <dbReference type="Proteomes" id="UP000177785"/>
    </source>
</evidence>
<feature type="domain" description="Peptidoglycan binding-like" evidence="2">
    <location>
        <begin position="87"/>
        <end position="138"/>
    </location>
</feature>
<feature type="region of interest" description="Disordered" evidence="1">
    <location>
        <begin position="154"/>
        <end position="189"/>
    </location>
</feature>
<dbReference type="STRING" id="1802115.A2756_00570"/>
<reference evidence="3 4" key="1">
    <citation type="journal article" date="2016" name="Nat. Commun.">
        <title>Thousands of microbial genomes shed light on interconnected biogeochemical processes in an aquifer system.</title>
        <authorList>
            <person name="Anantharaman K."/>
            <person name="Brown C.T."/>
            <person name="Hug L.A."/>
            <person name="Sharon I."/>
            <person name="Castelle C.J."/>
            <person name="Probst A.J."/>
            <person name="Thomas B.C."/>
            <person name="Singh A."/>
            <person name="Wilkins M.J."/>
            <person name="Karaoz U."/>
            <person name="Brodie E.L."/>
            <person name="Williams K.H."/>
            <person name="Hubbard S.S."/>
            <person name="Banfield J.F."/>
        </authorList>
    </citation>
    <scope>NUCLEOTIDE SEQUENCE [LARGE SCALE GENOMIC DNA]</scope>
</reference>
<dbReference type="Pfam" id="PF01471">
    <property type="entry name" value="PG_binding_1"/>
    <property type="match status" value="1"/>
</dbReference>
<dbReference type="SUPFAM" id="SSF47090">
    <property type="entry name" value="PGBD-like"/>
    <property type="match status" value="1"/>
</dbReference>
<comment type="caution">
    <text evidence="3">The sequence shown here is derived from an EMBL/GenBank/DDBJ whole genome shotgun (WGS) entry which is preliminary data.</text>
</comment>
<evidence type="ECO:0000259" key="2">
    <source>
        <dbReference type="Pfam" id="PF01471"/>
    </source>
</evidence>
<sequence length="1241" mass="129178">MSKFKKMAKKATSILVSLTTTVWLAGFGTLVPFAAQADSVTDALNAQIQSLLAQIQQLQAQLNMGSGSGSSASKCSFTRDLQMSVKGDDVKCLQTYLTSTGHYTYSGGATGFFGSITKAAVSAWQAANGISPTAGYFGAKSRAKYDMMVSSTPPPVTTTQCSDGIDNDGDGVKDLSDSDCSSTSDTTEGAQVATGTGLTVMSGTQPAASLAVENGVHIPFTSFRLTASSDGDVKVDSVTVERTGLANDAVFSGIVILDENMISVTNNAKSLNSNHQAVLTEDFVIPAGQTKTFYLAGNMAASLDNYAGQVAYLQLVAVNTTGAAVSGSLPISGAGHTINGTLTVGSITLTKGSVDPGDVSPTKEVGTKDYIFTSLKATAGSAEDMMWTSIRFNQAGSAALSDLANVKIYDSAGTAYVTNVSADGKYFWTDFGGTGLILKKGESKEVYIKGDIAGGSNRTVDFDLYRYDDAVFKGQVFGYKIKPTATETATADNDNDAEFQPAEPRFDADRVTIGSGSLRIEKSNAVPSQNIANGDDAATLGSFMFEAKGEPVSFTSWTLTIATTNAGGSTSGAITNVTVYDKNGAAIAGPIDYTKTSVTFTDTVTVPTGQNTFTVKGNLDNNWENSDTIIISFDPDAHLTTVKGVDTGTTVTPTPGSTVTANTQTVKAAALVISPSNSLAAQGLVEGSTSAEVGRFTLDASNSGEDLRITTVKIHANMDTAPTSDVNNFASFQLFDGTKALNTGSNVLEPAATANETDLTLTITLDSPGLIVPKQSSKVISLKANITTGFDDADVAQFDFVGLADGDWTVSGVSTGSEITEDLDIVTTGSTITLRGQGGWSVSTPSTIQERWVAAGSTGVTANVLRFSATTEDFALTDLRLQIDTTGSSTAGDFAKISLWDGNTKLVEKVGPAFTNGVEDFNFPTSGTGSFNIPKDSYKDMTVKIDLAGIGAALSGTPGELVGVDYDGATNTTKNKALGAGSGQSVHSSTATDQTGNGVIMFRSVPTFDTTVGIPQTSLTSSEHVIYKFRVKADPAYDVALRQFTFEVSTTGITGLSARGGDRANFTLRNVTDGNKRVSAATGTAAEFYSDMARYSDGSGTLLFRIVADTTDYGNAWVPILKDGPDSSADDWYVFELRATVQTDGAGDSISTKLKSDSARPSRVSLTGAARRPMLKVSLITNLEQSDVDQAATASTTALIWSDYSADATSTGSHTANTADWMNGFKVPGLISAPSSAVMSN</sequence>
<proteinExistence type="predicted"/>
<evidence type="ECO:0000256" key="1">
    <source>
        <dbReference type="SAM" id="MobiDB-lite"/>
    </source>
</evidence>
<dbReference type="EMBL" id="MHNL01000006">
    <property type="protein sequence ID" value="OGZ45498.1"/>
    <property type="molecule type" value="Genomic_DNA"/>
</dbReference>